<keyword evidence="3" id="KW-1185">Reference proteome</keyword>
<dbReference type="Gene3D" id="2.40.70.10">
    <property type="entry name" value="Acid Proteases"/>
    <property type="match status" value="1"/>
</dbReference>
<dbReference type="EMBL" id="JRGF01000013">
    <property type="protein sequence ID" value="KHE41177.1"/>
    <property type="molecule type" value="Genomic_DNA"/>
</dbReference>
<dbReference type="RefSeq" id="WP_035474097.1">
    <property type="nucleotide sequence ID" value="NZ_JRGF01000013.1"/>
</dbReference>
<comment type="caution">
    <text evidence="2">The sequence shown here is derived from an EMBL/GenBank/DDBJ whole genome shotgun (WGS) entry which is preliminary data.</text>
</comment>
<dbReference type="Proteomes" id="UP000030889">
    <property type="component" value="Unassembled WGS sequence"/>
</dbReference>
<protein>
    <recommendedName>
        <fullName evidence="4">Aspartyl protease</fullName>
    </recommendedName>
</protein>
<dbReference type="InterPro" id="IPR021109">
    <property type="entry name" value="Peptidase_aspartic_dom_sf"/>
</dbReference>
<gene>
    <name evidence="2" type="ORF">LG35_09045</name>
</gene>
<sequence length="420" mass="46693">MMRKILLVVASLWSVCTASHAQDRAECERIVHLVAEAVGAGSIEGVEPFLAPGFMFSGQEGDRARSVMKLLVEQLDDRVERIEMLRAERTERGLELVCAFTYAGALGRKEATFLFDGKNRLERLELFPMRVETLPEEEDAFVGPSSGRLDVPVRRLGNLLAATAFLDGRERTFIIDNGAPRLMLNSSRYGTDRDTAALRISSSKGVNSSIGGMDIVEVSEFDFHGIRAERRRFLAFDMSHLEQETEIFGLLGYEVYKDWDLLFDYEGGTLTLLDPTVTDACVASLTGGRPVTEVPIEMEGHIACVEACIGERMLRLGIDCGAGADLLDDRLWESLRPALTGRRETTLTGADAEARRVRSAKVKRLKIGDREFRRVPTVFNDMSHLNRSLKRGLDGLIGFPILSGQKTVLSYRSGRLIFLP</sequence>
<feature type="chain" id="PRO_5045048511" description="Aspartyl protease" evidence="1">
    <location>
        <begin position="22"/>
        <end position="420"/>
    </location>
</feature>
<organism evidence="2 3">
    <name type="scientific">Alistipes inops</name>
    <dbReference type="NCBI Taxonomy" id="1501391"/>
    <lineage>
        <taxon>Bacteria</taxon>
        <taxon>Pseudomonadati</taxon>
        <taxon>Bacteroidota</taxon>
        <taxon>Bacteroidia</taxon>
        <taxon>Bacteroidales</taxon>
        <taxon>Rikenellaceae</taxon>
        <taxon>Alistipes</taxon>
    </lineage>
</organism>
<evidence type="ECO:0008006" key="4">
    <source>
        <dbReference type="Google" id="ProtNLM"/>
    </source>
</evidence>
<dbReference type="Pfam" id="PF13650">
    <property type="entry name" value="Asp_protease_2"/>
    <property type="match status" value="1"/>
</dbReference>
<keyword evidence="1" id="KW-0732">Signal</keyword>
<feature type="signal peptide" evidence="1">
    <location>
        <begin position="1"/>
        <end position="21"/>
    </location>
</feature>
<evidence type="ECO:0000313" key="3">
    <source>
        <dbReference type="Proteomes" id="UP000030889"/>
    </source>
</evidence>
<evidence type="ECO:0000313" key="2">
    <source>
        <dbReference type="EMBL" id="KHE41177.1"/>
    </source>
</evidence>
<reference evidence="2 3" key="1">
    <citation type="submission" date="2014-09" db="EMBL/GenBank/DDBJ databases">
        <title>Alistipes sp. 627, sp. nov., a novel member of the family Rikenellaceae isolated from human faeces.</title>
        <authorList>
            <person name="Shkoporov A.N."/>
            <person name="Chaplin A.V."/>
            <person name="Motuzova O.V."/>
            <person name="Kafarskaia L.I."/>
            <person name="Khokhlova E.V."/>
            <person name="Efimov B.A."/>
        </authorList>
    </citation>
    <scope>NUCLEOTIDE SEQUENCE [LARGE SCALE GENOMIC DNA]</scope>
    <source>
        <strain evidence="2 3">627</strain>
    </source>
</reference>
<name>A0ABR4YHA3_9BACT</name>
<accession>A0ABR4YHA3</accession>
<evidence type="ECO:0000256" key="1">
    <source>
        <dbReference type="SAM" id="SignalP"/>
    </source>
</evidence>
<proteinExistence type="predicted"/>